<feature type="transmembrane region" description="Helical" evidence="1">
    <location>
        <begin position="20"/>
        <end position="42"/>
    </location>
</feature>
<evidence type="ECO:0000256" key="1">
    <source>
        <dbReference type="SAM" id="Phobius"/>
    </source>
</evidence>
<keyword evidence="1" id="KW-1133">Transmembrane helix</keyword>
<reference evidence="2 3" key="1">
    <citation type="journal article" date="2020" name="ISME J.">
        <title>Uncovering the hidden diversity of litter-decomposition mechanisms in mushroom-forming fungi.</title>
        <authorList>
            <person name="Floudas D."/>
            <person name="Bentzer J."/>
            <person name="Ahren D."/>
            <person name="Johansson T."/>
            <person name="Persson P."/>
            <person name="Tunlid A."/>
        </authorList>
    </citation>
    <scope>NUCLEOTIDE SEQUENCE [LARGE SCALE GENOMIC DNA]</scope>
    <source>
        <strain evidence="2 3">CBS 175.51</strain>
    </source>
</reference>
<proteinExistence type="predicted"/>
<comment type="caution">
    <text evidence="2">The sequence shown here is derived from an EMBL/GenBank/DDBJ whole genome shotgun (WGS) entry which is preliminary data.</text>
</comment>
<dbReference type="Proteomes" id="UP000541558">
    <property type="component" value="Unassembled WGS sequence"/>
</dbReference>
<evidence type="ECO:0000313" key="2">
    <source>
        <dbReference type="EMBL" id="KAF5342389.1"/>
    </source>
</evidence>
<sequence length="97" mass="10367">MPAAAPFSFNKQARLVLNRYMHFTIISSIALLATTHTCGLVIPGHSASGEVIARSELADDAYDACHDLCTTPYQQAKKAAGHCCQARQTGDKGTKDS</sequence>
<name>A0A8H5FML2_9AGAR</name>
<evidence type="ECO:0000313" key="3">
    <source>
        <dbReference type="Proteomes" id="UP000541558"/>
    </source>
</evidence>
<organism evidence="2 3">
    <name type="scientific">Ephemerocybe angulata</name>
    <dbReference type="NCBI Taxonomy" id="980116"/>
    <lineage>
        <taxon>Eukaryota</taxon>
        <taxon>Fungi</taxon>
        <taxon>Dikarya</taxon>
        <taxon>Basidiomycota</taxon>
        <taxon>Agaricomycotina</taxon>
        <taxon>Agaricomycetes</taxon>
        <taxon>Agaricomycetidae</taxon>
        <taxon>Agaricales</taxon>
        <taxon>Agaricineae</taxon>
        <taxon>Psathyrellaceae</taxon>
        <taxon>Ephemerocybe</taxon>
    </lineage>
</organism>
<gene>
    <name evidence="2" type="ORF">D9611_001126</name>
</gene>
<protein>
    <submittedName>
        <fullName evidence="2">Uncharacterized protein</fullName>
    </submittedName>
</protein>
<keyword evidence="1" id="KW-0812">Transmembrane</keyword>
<keyword evidence="1" id="KW-0472">Membrane</keyword>
<dbReference type="AlphaFoldDB" id="A0A8H5FML2"/>
<accession>A0A8H5FML2</accession>
<dbReference type="EMBL" id="JAACJK010000001">
    <property type="protein sequence ID" value="KAF5342389.1"/>
    <property type="molecule type" value="Genomic_DNA"/>
</dbReference>
<keyword evidence="3" id="KW-1185">Reference proteome</keyword>